<protein>
    <submittedName>
        <fullName evidence="1">Flagellar FlbD family protein</fullName>
    </submittedName>
</protein>
<evidence type="ECO:0000313" key="2">
    <source>
        <dbReference type="Proteomes" id="UP000300879"/>
    </source>
</evidence>
<dbReference type="PANTHER" id="PTHR39185:SF1">
    <property type="entry name" value="SWARMING MOTILITY PROTEIN SWRD"/>
    <property type="match status" value="1"/>
</dbReference>
<dbReference type="KEGG" id="palo:E6C60_2503"/>
<dbReference type="RefSeq" id="WP_138226121.1">
    <property type="nucleotide sequence ID" value="NZ_CP040396.1"/>
</dbReference>
<organism evidence="1 2">
    <name type="scientific">Paenibacillus algicola</name>
    <dbReference type="NCBI Taxonomy" id="2565926"/>
    <lineage>
        <taxon>Bacteria</taxon>
        <taxon>Bacillati</taxon>
        <taxon>Bacillota</taxon>
        <taxon>Bacilli</taxon>
        <taxon>Bacillales</taxon>
        <taxon>Paenibacillaceae</taxon>
        <taxon>Paenibacillus</taxon>
    </lineage>
</organism>
<sequence>MILVTRLNGSQMWLNALLIEMVEETPDTYITLTTGKRLIVLEKAPEVIQSIKAYHQEIGMQQASIKVQHQTEESP</sequence>
<keyword evidence="2" id="KW-1185">Reference proteome</keyword>
<keyword evidence="1" id="KW-0282">Flagellum</keyword>
<keyword evidence="1" id="KW-0966">Cell projection</keyword>
<keyword evidence="1" id="KW-0969">Cilium</keyword>
<dbReference type="AlphaFoldDB" id="A0A4P8XLN3"/>
<dbReference type="Proteomes" id="UP000300879">
    <property type="component" value="Chromosome"/>
</dbReference>
<dbReference type="OrthoDB" id="9799862at2"/>
<name>A0A4P8XLN3_9BACL</name>
<dbReference type="EMBL" id="CP040396">
    <property type="protein sequence ID" value="QCT03215.1"/>
    <property type="molecule type" value="Genomic_DNA"/>
</dbReference>
<gene>
    <name evidence="1" type="ORF">E6C60_2503</name>
</gene>
<evidence type="ECO:0000313" key="1">
    <source>
        <dbReference type="EMBL" id="QCT03215.1"/>
    </source>
</evidence>
<dbReference type="Pfam" id="PF06289">
    <property type="entry name" value="FlbD"/>
    <property type="match status" value="1"/>
</dbReference>
<accession>A0A4P8XLN3</accession>
<reference evidence="1 2" key="1">
    <citation type="submission" date="2019-05" db="EMBL/GenBank/DDBJ databases">
        <authorList>
            <person name="Chen C."/>
        </authorList>
    </citation>
    <scope>NUCLEOTIDE SEQUENCE [LARGE SCALE GENOMIC DNA]</scope>
    <source>
        <strain evidence="1 2">HB172198</strain>
    </source>
</reference>
<dbReference type="PANTHER" id="PTHR39185">
    <property type="entry name" value="SWARMING MOTILITY PROTEIN SWRD"/>
    <property type="match status" value="1"/>
</dbReference>
<dbReference type="InterPro" id="IPR009384">
    <property type="entry name" value="SwrD-like"/>
</dbReference>
<proteinExistence type="predicted"/>